<dbReference type="GO" id="GO:0009097">
    <property type="term" value="P:isoleucine biosynthetic process"/>
    <property type="evidence" value="ECO:0007669"/>
    <property type="project" value="TreeGrafter"/>
</dbReference>
<keyword evidence="2 3" id="KW-0786">Thiamine pyrophosphate</keyword>
<dbReference type="SUPFAM" id="SSF52467">
    <property type="entry name" value="DHS-like NAD/FAD-binding domain"/>
    <property type="match status" value="1"/>
</dbReference>
<keyword evidence="8" id="KW-1185">Reference proteome</keyword>
<evidence type="ECO:0000256" key="3">
    <source>
        <dbReference type="RuleBase" id="RU362132"/>
    </source>
</evidence>
<sequence>MNESHSGASFDGCWSAVAQFLRAAHVSDVFGLPSDDLTALAELSSAGVRMVVCRDQRNAMHMATGYAQRLGKPAVCIVGKGPAVSNLVTGLLEAATSRTPVLVLAVSTPPDRQHAGAFQDCDQLAMVRATVKRALRVDDAGRVPAVLQQAWSAASSGAPGPVFVEFGEQLLSAAIPPPVSWAIGPERTEGFVPPADSAALALLGQASRPLIVVGGGARRADAGAAVLELAEMIGAGIVCTASGRGAVDETHTQFLGLVGLYGRPVVTELLASTDLVISIGSRLEETATVGWPVPASTPVIQVNIAADDCLHEFCGPVVEGDAGAVIGAWTRELKVGDPGGRLDPGWTAGIANCRSLLFEESATTVWEQQREPGIKIAELLWALRSATSTDITLVQENGLLDMWTYFFPYFLASQGDRVVAPSEQTALGFGAAAAVGAGVAAPDVPVVAVVGDGAFTMFAADLPTAAENRAGVVYLVLCNGGYGWLQAEADAHGTDDYRFADPQRPLPLISAAGVSTVTVLDKNKMLDQLTTAIDLAAEGEVVVALVPTDLADMPPGIADFVNGTERVAQTVAQTPPKE</sequence>
<dbReference type="Gene3D" id="3.40.50.970">
    <property type="match status" value="2"/>
</dbReference>
<dbReference type="PANTHER" id="PTHR18968">
    <property type="entry name" value="THIAMINE PYROPHOSPHATE ENZYMES"/>
    <property type="match status" value="1"/>
</dbReference>
<dbReference type="Pfam" id="PF00205">
    <property type="entry name" value="TPP_enzyme_M"/>
    <property type="match status" value="1"/>
</dbReference>
<dbReference type="PANTHER" id="PTHR18968:SF167">
    <property type="entry name" value="ACETOLACTATE SYNTHASE LARGE SUBUNIT ILVB2-RELATED"/>
    <property type="match status" value="1"/>
</dbReference>
<feature type="domain" description="Thiamine pyrophosphate enzyme central" evidence="4">
    <location>
        <begin position="198"/>
        <end position="307"/>
    </location>
</feature>
<dbReference type="InterPro" id="IPR045229">
    <property type="entry name" value="TPP_enz"/>
</dbReference>
<protein>
    <submittedName>
        <fullName evidence="7">Thiamine pyrophosphate-binding protein</fullName>
    </submittedName>
</protein>
<dbReference type="GO" id="GO:0000287">
    <property type="term" value="F:magnesium ion binding"/>
    <property type="evidence" value="ECO:0007669"/>
    <property type="project" value="InterPro"/>
</dbReference>
<dbReference type="Pfam" id="PF02776">
    <property type="entry name" value="TPP_enzyme_N"/>
    <property type="match status" value="1"/>
</dbReference>
<dbReference type="AlphaFoldDB" id="A0A849A9P3"/>
<feature type="domain" description="Thiamine pyrophosphate enzyme N-terminal TPP-binding" evidence="6">
    <location>
        <begin position="16"/>
        <end position="126"/>
    </location>
</feature>
<dbReference type="RefSeq" id="WP_171200371.1">
    <property type="nucleotide sequence ID" value="NZ_JABEND010000007.1"/>
</dbReference>
<accession>A0A849A9P3</accession>
<dbReference type="SUPFAM" id="SSF52518">
    <property type="entry name" value="Thiamin diphosphate-binding fold (THDP-binding)"/>
    <property type="match status" value="2"/>
</dbReference>
<dbReference type="InterPro" id="IPR029035">
    <property type="entry name" value="DHS-like_NAD/FAD-binding_dom"/>
</dbReference>
<dbReference type="InterPro" id="IPR012000">
    <property type="entry name" value="Thiamin_PyroP_enz_cen_dom"/>
</dbReference>
<comment type="similarity">
    <text evidence="1 3">Belongs to the TPP enzyme family.</text>
</comment>
<dbReference type="GO" id="GO:0030976">
    <property type="term" value="F:thiamine pyrophosphate binding"/>
    <property type="evidence" value="ECO:0007669"/>
    <property type="project" value="InterPro"/>
</dbReference>
<proteinExistence type="inferred from homology"/>
<dbReference type="InterPro" id="IPR000399">
    <property type="entry name" value="TPP-bd_CS"/>
</dbReference>
<reference evidence="7 8" key="1">
    <citation type="submission" date="2020-05" db="EMBL/GenBank/DDBJ databases">
        <title>Nakamurella sp. DB0629 isolated from air conditioner.</title>
        <authorList>
            <person name="Kim D.H."/>
            <person name="Kim D.-U."/>
        </authorList>
    </citation>
    <scope>NUCLEOTIDE SEQUENCE [LARGE SCALE GENOMIC DNA]</scope>
    <source>
        <strain evidence="7 8">DB0629</strain>
    </source>
</reference>
<evidence type="ECO:0000256" key="1">
    <source>
        <dbReference type="ARBA" id="ARBA00007812"/>
    </source>
</evidence>
<dbReference type="InterPro" id="IPR011766">
    <property type="entry name" value="TPP_enzyme_TPP-bd"/>
</dbReference>
<evidence type="ECO:0000313" key="7">
    <source>
        <dbReference type="EMBL" id="NNG36687.1"/>
    </source>
</evidence>
<dbReference type="InterPro" id="IPR029061">
    <property type="entry name" value="THDP-binding"/>
</dbReference>
<dbReference type="GO" id="GO:0050660">
    <property type="term" value="F:flavin adenine dinucleotide binding"/>
    <property type="evidence" value="ECO:0007669"/>
    <property type="project" value="TreeGrafter"/>
</dbReference>
<dbReference type="GO" id="GO:0009099">
    <property type="term" value="P:L-valine biosynthetic process"/>
    <property type="evidence" value="ECO:0007669"/>
    <property type="project" value="TreeGrafter"/>
</dbReference>
<dbReference type="CDD" id="cd07035">
    <property type="entry name" value="TPP_PYR_POX_like"/>
    <property type="match status" value="1"/>
</dbReference>
<evidence type="ECO:0000313" key="8">
    <source>
        <dbReference type="Proteomes" id="UP000562984"/>
    </source>
</evidence>
<dbReference type="Gene3D" id="3.40.50.1220">
    <property type="entry name" value="TPP-binding domain"/>
    <property type="match status" value="1"/>
</dbReference>
<evidence type="ECO:0000259" key="6">
    <source>
        <dbReference type="Pfam" id="PF02776"/>
    </source>
</evidence>
<name>A0A849A9P3_9ACTN</name>
<dbReference type="GO" id="GO:0003984">
    <property type="term" value="F:acetolactate synthase activity"/>
    <property type="evidence" value="ECO:0007669"/>
    <property type="project" value="TreeGrafter"/>
</dbReference>
<dbReference type="Proteomes" id="UP000562984">
    <property type="component" value="Unassembled WGS sequence"/>
</dbReference>
<evidence type="ECO:0000259" key="4">
    <source>
        <dbReference type="Pfam" id="PF00205"/>
    </source>
</evidence>
<organism evidence="7 8">
    <name type="scientific">Nakamurella aerolata</name>
    <dbReference type="NCBI Taxonomy" id="1656892"/>
    <lineage>
        <taxon>Bacteria</taxon>
        <taxon>Bacillati</taxon>
        <taxon>Actinomycetota</taxon>
        <taxon>Actinomycetes</taxon>
        <taxon>Nakamurellales</taxon>
        <taxon>Nakamurellaceae</taxon>
        <taxon>Nakamurella</taxon>
    </lineage>
</organism>
<comment type="caution">
    <text evidence="7">The sequence shown here is derived from an EMBL/GenBank/DDBJ whole genome shotgun (WGS) entry which is preliminary data.</text>
</comment>
<dbReference type="Pfam" id="PF02775">
    <property type="entry name" value="TPP_enzyme_C"/>
    <property type="match status" value="1"/>
</dbReference>
<dbReference type="InterPro" id="IPR012001">
    <property type="entry name" value="Thiamin_PyroP_enz_TPP-bd_dom"/>
</dbReference>
<dbReference type="EMBL" id="JABEND010000007">
    <property type="protein sequence ID" value="NNG36687.1"/>
    <property type="molecule type" value="Genomic_DNA"/>
</dbReference>
<dbReference type="GO" id="GO:0005948">
    <property type="term" value="C:acetolactate synthase complex"/>
    <property type="evidence" value="ECO:0007669"/>
    <property type="project" value="TreeGrafter"/>
</dbReference>
<gene>
    <name evidence="7" type="ORF">HKD39_13395</name>
</gene>
<evidence type="ECO:0000256" key="2">
    <source>
        <dbReference type="ARBA" id="ARBA00023052"/>
    </source>
</evidence>
<dbReference type="PROSITE" id="PS00187">
    <property type="entry name" value="TPP_ENZYMES"/>
    <property type="match status" value="1"/>
</dbReference>
<feature type="domain" description="Thiamine pyrophosphate enzyme TPP-binding" evidence="5">
    <location>
        <begin position="401"/>
        <end position="543"/>
    </location>
</feature>
<evidence type="ECO:0000259" key="5">
    <source>
        <dbReference type="Pfam" id="PF02775"/>
    </source>
</evidence>